<evidence type="ECO:0000313" key="1">
    <source>
        <dbReference type="EMBL" id="CAJ2636276.1"/>
    </source>
</evidence>
<protein>
    <submittedName>
        <fullName evidence="1">Uncharacterized protein</fullName>
    </submittedName>
</protein>
<reference evidence="1" key="1">
    <citation type="submission" date="2023-10" db="EMBL/GenBank/DDBJ databases">
        <authorList>
            <person name="Rodriguez Cubillos JULIANA M."/>
            <person name="De Vega J."/>
        </authorList>
    </citation>
    <scope>NUCLEOTIDE SEQUENCE</scope>
</reference>
<comment type="caution">
    <text evidence="1">The sequence shown here is derived from an EMBL/GenBank/DDBJ whole genome shotgun (WGS) entry which is preliminary data.</text>
</comment>
<keyword evidence="2" id="KW-1185">Reference proteome</keyword>
<gene>
    <name evidence="1" type="ORF">MILVUS5_LOCUS6793</name>
</gene>
<organism evidence="1 2">
    <name type="scientific">Trifolium pratense</name>
    <name type="common">Red clover</name>
    <dbReference type="NCBI Taxonomy" id="57577"/>
    <lineage>
        <taxon>Eukaryota</taxon>
        <taxon>Viridiplantae</taxon>
        <taxon>Streptophyta</taxon>
        <taxon>Embryophyta</taxon>
        <taxon>Tracheophyta</taxon>
        <taxon>Spermatophyta</taxon>
        <taxon>Magnoliopsida</taxon>
        <taxon>eudicotyledons</taxon>
        <taxon>Gunneridae</taxon>
        <taxon>Pentapetalae</taxon>
        <taxon>rosids</taxon>
        <taxon>fabids</taxon>
        <taxon>Fabales</taxon>
        <taxon>Fabaceae</taxon>
        <taxon>Papilionoideae</taxon>
        <taxon>50 kb inversion clade</taxon>
        <taxon>NPAAA clade</taxon>
        <taxon>Hologalegina</taxon>
        <taxon>IRL clade</taxon>
        <taxon>Trifolieae</taxon>
        <taxon>Trifolium</taxon>
    </lineage>
</organism>
<evidence type="ECO:0000313" key="2">
    <source>
        <dbReference type="Proteomes" id="UP001177021"/>
    </source>
</evidence>
<dbReference type="EMBL" id="CASHSV030000002">
    <property type="protein sequence ID" value="CAJ2636276.1"/>
    <property type="molecule type" value="Genomic_DNA"/>
</dbReference>
<name>A0ACB0IUP9_TRIPR</name>
<accession>A0ACB0IUP9</accession>
<proteinExistence type="predicted"/>
<dbReference type="Proteomes" id="UP001177021">
    <property type="component" value="Unassembled WGS sequence"/>
</dbReference>
<sequence length="231" mass="26163">MGFGQSFRAYTFSTVKAQNFCPHWVLNCIILFNETSEALGGPRANVPKKREIEDNSKKLGGLFAKLNSGDISKNVSDKLLQLCQAIDIGDFMNSLQIQISAFIGLEKWRENLLKGIKQQFQETVLEISVDRMSSGCSPGDANDMDSIIESVKGIEITPARLENFYLKLVGIDWLLCMLLVVLVVNVNQGVYFLIVEALCFMFLLLRHAHASYHIISRLIYDYENYVYCIIF</sequence>